<evidence type="ECO:0008006" key="4">
    <source>
        <dbReference type="Google" id="ProtNLM"/>
    </source>
</evidence>
<name>A0AAN7CVP9_9PEZI</name>
<feature type="region of interest" description="Disordered" evidence="1">
    <location>
        <begin position="357"/>
        <end position="379"/>
    </location>
</feature>
<evidence type="ECO:0000313" key="2">
    <source>
        <dbReference type="EMBL" id="KAK4247763.1"/>
    </source>
</evidence>
<dbReference type="EMBL" id="MU857648">
    <property type="protein sequence ID" value="KAK4247763.1"/>
    <property type="molecule type" value="Genomic_DNA"/>
</dbReference>
<protein>
    <recommendedName>
        <fullName evidence="4">Aminoglycoside phosphotransferase domain-containing protein</fullName>
    </recommendedName>
</protein>
<feature type="region of interest" description="Disordered" evidence="1">
    <location>
        <begin position="150"/>
        <end position="176"/>
    </location>
</feature>
<evidence type="ECO:0000313" key="3">
    <source>
        <dbReference type="Proteomes" id="UP001303647"/>
    </source>
</evidence>
<feature type="compositionally biased region" description="Acidic residues" evidence="1">
    <location>
        <begin position="357"/>
        <end position="366"/>
    </location>
</feature>
<organism evidence="2 3">
    <name type="scientific">Corynascus novoguineensis</name>
    <dbReference type="NCBI Taxonomy" id="1126955"/>
    <lineage>
        <taxon>Eukaryota</taxon>
        <taxon>Fungi</taxon>
        <taxon>Dikarya</taxon>
        <taxon>Ascomycota</taxon>
        <taxon>Pezizomycotina</taxon>
        <taxon>Sordariomycetes</taxon>
        <taxon>Sordariomycetidae</taxon>
        <taxon>Sordariales</taxon>
        <taxon>Chaetomiaceae</taxon>
        <taxon>Corynascus</taxon>
    </lineage>
</organism>
<feature type="region of interest" description="Disordered" evidence="1">
    <location>
        <begin position="293"/>
        <end position="313"/>
    </location>
</feature>
<feature type="region of interest" description="Disordered" evidence="1">
    <location>
        <begin position="1"/>
        <end position="39"/>
    </location>
</feature>
<evidence type="ECO:0000256" key="1">
    <source>
        <dbReference type="SAM" id="MobiDB-lite"/>
    </source>
</evidence>
<proteinExistence type="predicted"/>
<feature type="compositionally biased region" description="Polar residues" evidence="1">
    <location>
        <begin position="27"/>
        <end position="39"/>
    </location>
</feature>
<reference evidence="2" key="1">
    <citation type="journal article" date="2023" name="Mol. Phylogenet. Evol.">
        <title>Genome-scale phylogeny and comparative genomics of the fungal order Sordariales.</title>
        <authorList>
            <person name="Hensen N."/>
            <person name="Bonometti L."/>
            <person name="Westerberg I."/>
            <person name="Brannstrom I.O."/>
            <person name="Guillou S."/>
            <person name="Cros-Aarteil S."/>
            <person name="Calhoun S."/>
            <person name="Haridas S."/>
            <person name="Kuo A."/>
            <person name="Mondo S."/>
            <person name="Pangilinan J."/>
            <person name="Riley R."/>
            <person name="LaButti K."/>
            <person name="Andreopoulos B."/>
            <person name="Lipzen A."/>
            <person name="Chen C."/>
            <person name="Yan M."/>
            <person name="Daum C."/>
            <person name="Ng V."/>
            <person name="Clum A."/>
            <person name="Steindorff A."/>
            <person name="Ohm R.A."/>
            <person name="Martin F."/>
            <person name="Silar P."/>
            <person name="Natvig D.O."/>
            <person name="Lalanne C."/>
            <person name="Gautier V."/>
            <person name="Ament-Velasquez S.L."/>
            <person name="Kruys A."/>
            <person name="Hutchinson M.I."/>
            <person name="Powell A.J."/>
            <person name="Barry K."/>
            <person name="Miller A.N."/>
            <person name="Grigoriev I.V."/>
            <person name="Debuchy R."/>
            <person name="Gladieux P."/>
            <person name="Hiltunen Thoren M."/>
            <person name="Johannesson H."/>
        </authorList>
    </citation>
    <scope>NUCLEOTIDE SEQUENCE</scope>
    <source>
        <strain evidence="2">CBS 359.72</strain>
    </source>
</reference>
<gene>
    <name evidence="2" type="ORF">C7999DRAFT_31840</name>
</gene>
<reference evidence="2" key="2">
    <citation type="submission" date="2023-05" db="EMBL/GenBank/DDBJ databases">
        <authorList>
            <consortium name="Lawrence Berkeley National Laboratory"/>
            <person name="Steindorff A."/>
            <person name="Hensen N."/>
            <person name="Bonometti L."/>
            <person name="Westerberg I."/>
            <person name="Brannstrom I.O."/>
            <person name="Guillou S."/>
            <person name="Cros-Aarteil S."/>
            <person name="Calhoun S."/>
            <person name="Haridas S."/>
            <person name="Kuo A."/>
            <person name="Mondo S."/>
            <person name="Pangilinan J."/>
            <person name="Riley R."/>
            <person name="Labutti K."/>
            <person name="Andreopoulos B."/>
            <person name="Lipzen A."/>
            <person name="Chen C."/>
            <person name="Yanf M."/>
            <person name="Daum C."/>
            <person name="Ng V."/>
            <person name="Clum A."/>
            <person name="Ohm R."/>
            <person name="Martin F."/>
            <person name="Silar P."/>
            <person name="Natvig D."/>
            <person name="Lalanne C."/>
            <person name="Gautier V."/>
            <person name="Ament-Velasquez S.L."/>
            <person name="Kruys A."/>
            <person name="Hutchinson M.I."/>
            <person name="Powell A.J."/>
            <person name="Barry K."/>
            <person name="Miller A.N."/>
            <person name="Grigoriev I.V."/>
            <person name="Debuchy R."/>
            <person name="Gladieux P."/>
            <person name="Thoren M.H."/>
            <person name="Johannesson H."/>
        </authorList>
    </citation>
    <scope>NUCLEOTIDE SEQUENCE</scope>
    <source>
        <strain evidence="2">CBS 359.72</strain>
    </source>
</reference>
<feature type="compositionally biased region" description="Basic and acidic residues" evidence="1">
    <location>
        <begin position="367"/>
        <end position="377"/>
    </location>
</feature>
<accession>A0AAN7CVP9</accession>
<feature type="compositionally biased region" description="Basic and acidic residues" evidence="1">
    <location>
        <begin position="9"/>
        <end position="19"/>
    </location>
</feature>
<dbReference type="AlphaFoldDB" id="A0AAN7CVP9"/>
<dbReference type="Proteomes" id="UP001303647">
    <property type="component" value="Unassembled WGS sequence"/>
</dbReference>
<sequence length="516" mass="56810">MALNTFSLDPKEKEVERHPTPKFIASQAPSATSQDDPQTPISDVTRVNCLRFAQRQYPTATIIEPQSQGRCSYTLLVPDDGHNGTIIQFRPPRHRIDLCITAAAETIFGTLVPHTEFLTVLTPRRWWCCSSSCSCCSYCSTASYSYSSTSSSPSSLVDYRPTHHATSRNSGSDQELSPLWHSCRTLPNSDQPSAKAKAGTDGGAIIVYKHSLLPGTPLSTFLLPLPLTQQQQQQQQQQQPPRLDRVVRALARRYFAPSYRAALPPDSPRLPPAKRAVGWTLRRVAARLAADLSKPPFPKSARSSGAEDASWRERGERCRAAARRALAWLGEIEAGLPWALTHGDFIGAGNVLVSLGDGEDGDEIEDNDQRGDKDASGGRKGQLTLTGLVDWAEGEWLPFGVGLYGLEEVLGRTVTVEETGERRFEYLPDAERLRAVFWEELAREVPALAPGSELRERVEKARVLGLLLWYGIAFDDGALNRVAQPGRDDEELQKLDLFLSGHNDSNATPEENGILG</sequence>
<comment type="caution">
    <text evidence="2">The sequence shown here is derived from an EMBL/GenBank/DDBJ whole genome shotgun (WGS) entry which is preliminary data.</text>
</comment>
<keyword evidence="3" id="KW-1185">Reference proteome</keyword>